<dbReference type="EMBL" id="JAKZFC010000001">
    <property type="protein sequence ID" value="MCH7321342.1"/>
    <property type="molecule type" value="Genomic_DNA"/>
</dbReference>
<dbReference type="Proteomes" id="UP001316087">
    <property type="component" value="Unassembled WGS sequence"/>
</dbReference>
<name>A0ABS9UAI2_9BACL</name>
<accession>A0ABS9UAI2</accession>
<protein>
    <submittedName>
        <fullName evidence="2">SgrR family transcriptional regulator</fullName>
    </submittedName>
</protein>
<comment type="caution">
    <text evidence="2">The sequence shown here is derived from an EMBL/GenBank/DDBJ whole genome shotgun (WGS) entry which is preliminary data.</text>
</comment>
<dbReference type="PANTHER" id="PTHR30290">
    <property type="entry name" value="PERIPLASMIC BINDING COMPONENT OF ABC TRANSPORTER"/>
    <property type="match status" value="1"/>
</dbReference>
<sequence length="467" mass="54208">MINLLKLWALNSESLAIHDIAECLQLSVKQAARNLKKYEHQGWLTYIPGKGRGNKSKIIWHKNVEKMIEVSLNDPKLTSAILKSIDVEPFPEALVTTIFSSLFFAKNQLPSQLTIPIYNAQLIINPLTVNDTESAWIVYHLFSRLVDEHGEGDLAYHWEQKQGKFIFYIRSNLYWHTGQPMKMQQIVNSLLKSFNHGSYMQYRAKLKGIHYSNQCLIIDYNGPLQELLLVLAQFEFSIQYDGVFSGAFVIKQTEVNQYVLTANPNYHLVKPIICNVMLQTIPSQMARKISSSNVDVLNWMEKREYGGTFYLYYKSEVSKQHEQHLQQFFFHFANEVSILDESKIALQSNTNDIETPLASLKVGYIVNKEKFVDLLRLMGSPLILVDHLTVKDAQNAEKLVDYDCLIVPIYPNLLEYSRDSFETIFTNRFALYDSYRKMYYPKNFIRKGHDLFGYPNLKESYIVEEIT</sequence>
<dbReference type="InterPro" id="IPR025370">
    <property type="entry name" value="SgrR_HTH_N"/>
</dbReference>
<evidence type="ECO:0000313" key="2">
    <source>
        <dbReference type="EMBL" id="MCH7321342.1"/>
    </source>
</evidence>
<evidence type="ECO:0000313" key="3">
    <source>
        <dbReference type="Proteomes" id="UP001316087"/>
    </source>
</evidence>
<organism evidence="2 3">
    <name type="scientific">Solibacillus palustris</name>
    <dbReference type="NCBI Taxonomy" id="2908203"/>
    <lineage>
        <taxon>Bacteria</taxon>
        <taxon>Bacillati</taxon>
        <taxon>Bacillota</taxon>
        <taxon>Bacilli</taxon>
        <taxon>Bacillales</taxon>
        <taxon>Caryophanaceae</taxon>
        <taxon>Solibacillus</taxon>
    </lineage>
</organism>
<dbReference type="InterPro" id="IPR039424">
    <property type="entry name" value="SBP_5"/>
</dbReference>
<gene>
    <name evidence="2" type="ORF">LZ480_05500</name>
</gene>
<feature type="domain" description="Transcriptional regulator SgrR N-terminal HTH" evidence="1">
    <location>
        <begin position="5"/>
        <end position="71"/>
    </location>
</feature>
<dbReference type="Gene3D" id="3.40.190.10">
    <property type="entry name" value="Periplasmic binding protein-like II"/>
    <property type="match status" value="1"/>
</dbReference>
<evidence type="ECO:0000259" key="1">
    <source>
        <dbReference type="Pfam" id="PF12793"/>
    </source>
</evidence>
<proteinExistence type="predicted"/>
<keyword evidence="3" id="KW-1185">Reference proteome</keyword>
<reference evidence="2 3" key="1">
    <citation type="submission" date="2022-03" db="EMBL/GenBank/DDBJ databases">
        <authorList>
            <person name="Jo J.-H."/>
            <person name="Im W.-T."/>
        </authorList>
    </citation>
    <scope>NUCLEOTIDE SEQUENCE [LARGE SCALE GENOMIC DNA]</scope>
    <source>
        <strain evidence="2 3">MA9</strain>
    </source>
</reference>
<dbReference type="RefSeq" id="WP_241368372.1">
    <property type="nucleotide sequence ID" value="NZ_JAKZFC010000001.1"/>
</dbReference>
<dbReference type="Pfam" id="PF12793">
    <property type="entry name" value="SgrR_N"/>
    <property type="match status" value="1"/>
</dbReference>
<dbReference type="SUPFAM" id="SSF53850">
    <property type="entry name" value="Periplasmic binding protein-like II"/>
    <property type="match status" value="1"/>
</dbReference>
<dbReference type="PANTHER" id="PTHR30290:SF19">
    <property type="entry name" value="ABC TRANSPORTER PERIPLASMIC BINDING PROTEIN"/>
    <property type="match status" value="1"/>
</dbReference>